<comment type="caution">
    <text evidence="1">The sequence shown here is derived from an EMBL/GenBank/DDBJ whole genome shotgun (WGS) entry which is preliminary data.</text>
</comment>
<evidence type="ECO:0000313" key="1">
    <source>
        <dbReference type="EMBL" id="GBP50194.1"/>
    </source>
</evidence>
<keyword evidence="2" id="KW-1185">Reference proteome</keyword>
<name>A0A4C1WJ88_EUMVA</name>
<sequence length="85" mass="9674">MKPGMKLGLIARPFRIQNTKPYTYTKNSVYETADDKLIEISRWNGVRTELGAGRSAGAPRPRPPLPHPVCRVEVLRQQEPLRVLH</sequence>
<proteinExistence type="predicted"/>
<gene>
    <name evidence="1" type="ORF">EVAR_97195_1</name>
</gene>
<reference evidence="1 2" key="1">
    <citation type="journal article" date="2019" name="Commun. Biol.">
        <title>The bagworm genome reveals a unique fibroin gene that provides high tensile strength.</title>
        <authorList>
            <person name="Kono N."/>
            <person name="Nakamura H."/>
            <person name="Ohtoshi R."/>
            <person name="Tomita M."/>
            <person name="Numata K."/>
            <person name="Arakawa K."/>
        </authorList>
    </citation>
    <scope>NUCLEOTIDE SEQUENCE [LARGE SCALE GENOMIC DNA]</scope>
</reference>
<dbReference type="EMBL" id="BGZK01000560">
    <property type="protein sequence ID" value="GBP50194.1"/>
    <property type="molecule type" value="Genomic_DNA"/>
</dbReference>
<dbReference type="Proteomes" id="UP000299102">
    <property type="component" value="Unassembled WGS sequence"/>
</dbReference>
<dbReference type="AlphaFoldDB" id="A0A4C1WJ88"/>
<evidence type="ECO:0000313" key="2">
    <source>
        <dbReference type="Proteomes" id="UP000299102"/>
    </source>
</evidence>
<organism evidence="1 2">
    <name type="scientific">Eumeta variegata</name>
    <name type="common">Bagworm moth</name>
    <name type="synonym">Eumeta japonica</name>
    <dbReference type="NCBI Taxonomy" id="151549"/>
    <lineage>
        <taxon>Eukaryota</taxon>
        <taxon>Metazoa</taxon>
        <taxon>Ecdysozoa</taxon>
        <taxon>Arthropoda</taxon>
        <taxon>Hexapoda</taxon>
        <taxon>Insecta</taxon>
        <taxon>Pterygota</taxon>
        <taxon>Neoptera</taxon>
        <taxon>Endopterygota</taxon>
        <taxon>Lepidoptera</taxon>
        <taxon>Glossata</taxon>
        <taxon>Ditrysia</taxon>
        <taxon>Tineoidea</taxon>
        <taxon>Psychidae</taxon>
        <taxon>Oiketicinae</taxon>
        <taxon>Eumeta</taxon>
    </lineage>
</organism>
<protein>
    <submittedName>
        <fullName evidence="1">Uncharacterized protein</fullName>
    </submittedName>
</protein>
<accession>A0A4C1WJ88</accession>